<dbReference type="Proteomes" id="UP001165653">
    <property type="component" value="Unassembled WGS sequence"/>
</dbReference>
<gene>
    <name evidence="3" type="ORF">OJ996_04330</name>
</gene>
<dbReference type="EMBL" id="JAPDDR010000002">
    <property type="protein sequence ID" value="MCW1912786.1"/>
    <property type="molecule type" value="Genomic_DNA"/>
</dbReference>
<sequence length="374" mass="40200">MLPEKRKEPEESEGGRGGFEVRVIGGGTSSSPVAGGNGLEIGFNIGGSNRGRAEPSDSDDPVVRLEAPPEAQPARLKATSDVGPAVPRVSSRRDKERDAHKWTIWMAAGSCLLAILAVGWKITSRRAGEKPKEVAQELAEAPVPLDPVTAERNYLFDNFGTLSVEAQQLLERYAAAKNAGEALPLIRNSSALADRFTSAWQPWGATPAFSRSVGLEPGVEETSPQPAIFIRGAAGDARPFAFYFVRESGKLRIDWEASEGRGDLTIADLESGSGAVDATVRANISPANYFTVAFPESSFRSYQLSDLGDHHGIWAFAPIESEAARILTRNLNEDSLILAEGASSRATLKITRRTVDGANFFLITDLLHNGWVSP</sequence>
<accession>A0ABT3FYW3</accession>
<feature type="compositionally biased region" description="Gly residues" evidence="1">
    <location>
        <begin position="35"/>
        <end position="49"/>
    </location>
</feature>
<feature type="region of interest" description="Disordered" evidence="1">
    <location>
        <begin position="1"/>
        <end position="94"/>
    </location>
</feature>
<evidence type="ECO:0000313" key="4">
    <source>
        <dbReference type="Proteomes" id="UP001165653"/>
    </source>
</evidence>
<keyword evidence="2" id="KW-0812">Transmembrane</keyword>
<name>A0ABT3FYW3_9BACT</name>
<keyword evidence="4" id="KW-1185">Reference proteome</keyword>
<dbReference type="RefSeq" id="WP_264511563.1">
    <property type="nucleotide sequence ID" value="NZ_JAPDDR010000002.1"/>
</dbReference>
<evidence type="ECO:0000256" key="2">
    <source>
        <dbReference type="SAM" id="Phobius"/>
    </source>
</evidence>
<comment type="caution">
    <text evidence="3">The sequence shown here is derived from an EMBL/GenBank/DDBJ whole genome shotgun (WGS) entry which is preliminary data.</text>
</comment>
<evidence type="ECO:0000313" key="3">
    <source>
        <dbReference type="EMBL" id="MCW1912786.1"/>
    </source>
</evidence>
<feature type="transmembrane region" description="Helical" evidence="2">
    <location>
        <begin position="102"/>
        <end position="120"/>
    </location>
</feature>
<protein>
    <submittedName>
        <fullName evidence="3">Uncharacterized protein</fullName>
    </submittedName>
</protein>
<evidence type="ECO:0000256" key="1">
    <source>
        <dbReference type="SAM" id="MobiDB-lite"/>
    </source>
</evidence>
<keyword evidence="2" id="KW-1133">Transmembrane helix</keyword>
<organism evidence="3 4">
    <name type="scientific">Luteolibacter rhizosphaerae</name>
    <dbReference type="NCBI Taxonomy" id="2989719"/>
    <lineage>
        <taxon>Bacteria</taxon>
        <taxon>Pseudomonadati</taxon>
        <taxon>Verrucomicrobiota</taxon>
        <taxon>Verrucomicrobiia</taxon>
        <taxon>Verrucomicrobiales</taxon>
        <taxon>Verrucomicrobiaceae</taxon>
        <taxon>Luteolibacter</taxon>
    </lineage>
</organism>
<reference evidence="3" key="1">
    <citation type="submission" date="2022-10" db="EMBL/GenBank/DDBJ databases">
        <title>Luteolibacter sp. GHJ8, whole genome shotgun sequencing project.</title>
        <authorList>
            <person name="Zhao G."/>
            <person name="Shen L."/>
        </authorList>
    </citation>
    <scope>NUCLEOTIDE SEQUENCE</scope>
    <source>
        <strain evidence="3">GHJ8</strain>
    </source>
</reference>
<proteinExistence type="predicted"/>
<keyword evidence="2" id="KW-0472">Membrane</keyword>